<dbReference type="Proteomes" id="UP001174209">
    <property type="component" value="Unassembled WGS sequence"/>
</dbReference>
<dbReference type="SUPFAM" id="SSF53822">
    <property type="entry name" value="Periplasmic binding protein-like I"/>
    <property type="match status" value="1"/>
</dbReference>
<evidence type="ECO:0000313" key="5">
    <source>
        <dbReference type="EMBL" id="MDN4609450.1"/>
    </source>
</evidence>
<feature type="domain" description="HTH lacI-type" evidence="4">
    <location>
        <begin position="15"/>
        <end position="69"/>
    </location>
</feature>
<dbReference type="InterPro" id="IPR028082">
    <property type="entry name" value="Peripla_BP_I"/>
</dbReference>
<dbReference type="InterPro" id="IPR000843">
    <property type="entry name" value="HTH_LacI"/>
</dbReference>
<accession>A0ABT8JWC1</accession>
<comment type="caution">
    <text evidence="5">The sequence shown here is derived from an EMBL/GenBank/DDBJ whole genome shotgun (WGS) entry which is preliminary data.</text>
</comment>
<name>A0ABT8JWC1_9MICC</name>
<dbReference type="Gene3D" id="1.10.260.40">
    <property type="entry name" value="lambda repressor-like DNA-binding domains"/>
    <property type="match status" value="1"/>
</dbReference>
<keyword evidence="2 5" id="KW-0238">DNA-binding</keyword>
<dbReference type="SMART" id="SM00354">
    <property type="entry name" value="HTH_LACI"/>
    <property type="match status" value="1"/>
</dbReference>
<dbReference type="InterPro" id="IPR046335">
    <property type="entry name" value="LacI/GalR-like_sensor"/>
</dbReference>
<keyword evidence="1" id="KW-0805">Transcription regulation</keyword>
<protein>
    <submittedName>
        <fullName evidence="5">LacI family DNA-binding transcriptional regulator</fullName>
    </submittedName>
</protein>
<dbReference type="PROSITE" id="PS50932">
    <property type="entry name" value="HTH_LACI_2"/>
    <property type="match status" value="1"/>
</dbReference>
<dbReference type="Pfam" id="PF13377">
    <property type="entry name" value="Peripla_BP_3"/>
    <property type="match status" value="1"/>
</dbReference>
<reference evidence="5" key="1">
    <citation type="submission" date="2023-06" db="EMBL/GenBank/DDBJ databases">
        <title>MT1 and MT2 Draft Genomes of Novel Species.</title>
        <authorList>
            <person name="Venkateswaran K."/>
        </authorList>
    </citation>
    <scope>NUCLEOTIDE SEQUENCE</scope>
    <source>
        <strain evidence="5">IIF3SC-B10</strain>
    </source>
</reference>
<gene>
    <name evidence="5" type="ORF">P5G52_01075</name>
</gene>
<dbReference type="RefSeq" id="WP_301224140.1">
    <property type="nucleotide sequence ID" value="NZ_JAROCG010000001.1"/>
</dbReference>
<proteinExistence type="predicted"/>
<evidence type="ECO:0000256" key="1">
    <source>
        <dbReference type="ARBA" id="ARBA00023015"/>
    </source>
</evidence>
<evidence type="ECO:0000256" key="2">
    <source>
        <dbReference type="ARBA" id="ARBA00023125"/>
    </source>
</evidence>
<evidence type="ECO:0000259" key="4">
    <source>
        <dbReference type="PROSITE" id="PS50932"/>
    </source>
</evidence>
<dbReference type="PROSITE" id="PS00356">
    <property type="entry name" value="HTH_LACI_1"/>
    <property type="match status" value="1"/>
</dbReference>
<dbReference type="Pfam" id="PF00356">
    <property type="entry name" value="LacI"/>
    <property type="match status" value="1"/>
</dbReference>
<keyword evidence="3" id="KW-0804">Transcription</keyword>
<evidence type="ECO:0000256" key="3">
    <source>
        <dbReference type="ARBA" id="ARBA00023163"/>
    </source>
</evidence>
<sequence>MTAAQPASDDPAVAPSMNDVARRAGVSLGTVSHVLNKPEIVSAKTIARVAAAIDELGFVRNDAARSLAAGRSNTVGLILTDVGNSLFVDIARGAEGAASTAGRSLLLANSDVTFQKQESYLDIFDEARVAGIILAPLDAGLDGVDRVRRHGRNIVLVNYAGDRTDCCSVVVDEEHGGYLAATHLMDIGRTRLLFAGGPEDLHAVNARREGARRAVRERGNGVSLDVIPSRNLKSASGRSIARQLLDDGTLPDGILAPADQLAAGLIHELTDAGVSVPGDVAVIGYDNNQFASEAAIPMSTVSQPGHEMGEEALRLLLDEIDNPRNHQHRRITLDPSLIVRRSTVSR</sequence>
<dbReference type="SUPFAM" id="SSF47413">
    <property type="entry name" value="lambda repressor-like DNA-binding domains"/>
    <property type="match status" value="1"/>
</dbReference>
<dbReference type="EMBL" id="JAROCG010000001">
    <property type="protein sequence ID" value="MDN4609450.1"/>
    <property type="molecule type" value="Genomic_DNA"/>
</dbReference>
<dbReference type="PANTHER" id="PTHR30146:SF109">
    <property type="entry name" value="HTH-TYPE TRANSCRIPTIONAL REGULATOR GALS"/>
    <property type="match status" value="1"/>
</dbReference>
<dbReference type="Gene3D" id="3.40.50.2300">
    <property type="match status" value="2"/>
</dbReference>
<dbReference type="InterPro" id="IPR010982">
    <property type="entry name" value="Lambda_DNA-bd_dom_sf"/>
</dbReference>
<dbReference type="GO" id="GO:0003677">
    <property type="term" value="F:DNA binding"/>
    <property type="evidence" value="ECO:0007669"/>
    <property type="project" value="UniProtKB-KW"/>
</dbReference>
<dbReference type="CDD" id="cd01392">
    <property type="entry name" value="HTH_LacI"/>
    <property type="match status" value="1"/>
</dbReference>
<evidence type="ECO:0000313" key="6">
    <source>
        <dbReference type="Proteomes" id="UP001174209"/>
    </source>
</evidence>
<keyword evidence="6" id="KW-1185">Reference proteome</keyword>
<dbReference type="PANTHER" id="PTHR30146">
    <property type="entry name" value="LACI-RELATED TRANSCRIPTIONAL REPRESSOR"/>
    <property type="match status" value="1"/>
</dbReference>
<organism evidence="5 6">
    <name type="scientific">Arthrobacter burdickii</name>
    <dbReference type="NCBI Taxonomy" id="3035920"/>
    <lineage>
        <taxon>Bacteria</taxon>
        <taxon>Bacillati</taxon>
        <taxon>Actinomycetota</taxon>
        <taxon>Actinomycetes</taxon>
        <taxon>Micrococcales</taxon>
        <taxon>Micrococcaceae</taxon>
        <taxon>Arthrobacter</taxon>
    </lineage>
</organism>